<evidence type="ECO:0000256" key="7">
    <source>
        <dbReference type="ARBA" id="ARBA00022795"/>
    </source>
</evidence>
<evidence type="ECO:0000313" key="13">
    <source>
        <dbReference type="EMBL" id="SFB25242.1"/>
    </source>
</evidence>
<reference evidence="13 14" key="1">
    <citation type="submission" date="2016-10" db="EMBL/GenBank/DDBJ databases">
        <authorList>
            <person name="de Groot N.N."/>
        </authorList>
    </citation>
    <scope>NUCLEOTIDE SEQUENCE [LARGE SCALE GENOMIC DNA]</scope>
    <source>
        <strain evidence="13 14">DSM 5522</strain>
    </source>
</reference>
<dbReference type="Pfam" id="PF01312">
    <property type="entry name" value="Bac_export_2"/>
    <property type="match status" value="1"/>
</dbReference>
<evidence type="ECO:0000256" key="4">
    <source>
        <dbReference type="ARBA" id="ARBA00022448"/>
    </source>
</evidence>
<keyword evidence="5 12" id="KW-1003">Cell membrane</keyword>
<evidence type="ECO:0000256" key="3">
    <source>
        <dbReference type="ARBA" id="ARBA00021622"/>
    </source>
</evidence>
<dbReference type="PRINTS" id="PR00950">
    <property type="entry name" value="TYPE3IMSPROT"/>
</dbReference>
<keyword evidence="13" id="KW-0282">Flagellum</keyword>
<dbReference type="Gene3D" id="6.10.250.2080">
    <property type="match status" value="1"/>
</dbReference>
<dbReference type="InterPro" id="IPR029025">
    <property type="entry name" value="T3SS_substrate_exporter_C"/>
</dbReference>
<feature type="transmembrane region" description="Helical" evidence="12">
    <location>
        <begin position="117"/>
        <end position="135"/>
    </location>
</feature>
<dbReference type="Gene3D" id="3.40.1690.10">
    <property type="entry name" value="secretion proteins EscU"/>
    <property type="match status" value="1"/>
</dbReference>
<keyword evidence="6 12" id="KW-0812">Transmembrane</keyword>
<keyword evidence="11 12" id="KW-1006">Bacterial flagellum protein export</keyword>
<dbReference type="PANTHER" id="PTHR30531:SF12">
    <property type="entry name" value="FLAGELLAR BIOSYNTHETIC PROTEIN FLHB"/>
    <property type="match status" value="1"/>
</dbReference>
<feature type="transmembrane region" description="Helical" evidence="12">
    <location>
        <begin position="210"/>
        <end position="232"/>
    </location>
</feature>
<keyword evidence="10 12" id="KW-0472">Membrane</keyword>
<keyword evidence="13" id="KW-0969">Cilium</keyword>
<dbReference type="RefSeq" id="WP_092873359.1">
    <property type="nucleotide sequence ID" value="NZ_FOJY01000015.1"/>
</dbReference>
<name>A0A1I0ZIQ7_9FIRM</name>
<sequence>MKEKKVLLEYNLQFFAKEGPGGEKTEEPTAKKLKEAREEGQVAKSQEVSNAFGLFSLFCILKLGMGYIGNSFLELYHVFFNKIADVRSYGNGGLSMSVMHGFVSECLIIILKVCAPFLALGFVVMFIVNVAQVGLKVSTKPMMPKLSKINPLSGFKRIFSSKSLFELVKSLFKIGIVVYIAYSRIKDKFGTIYLLYDLSLTEAVATVGDIAIDVGFTISLVYFVVGLMDFAFQKHKFKEEVKMTKQEVKDEYKNTEGNPEIKSQQRQRMREASQRRMMEDVKDADVVITNPTHLAVALKYDADNSSAPVVVAKGADFIANKIKEEAKAHNVMIVENKPLARMLYANVEIGEMIPQELYQAVAEVLAYVYSVKHKR</sequence>
<keyword evidence="8 12" id="KW-0653">Protein transport</keyword>
<dbReference type="InterPro" id="IPR006136">
    <property type="entry name" value="FlhB"/>
</dbReference>
<protein>
    <recommendedName>
        <fullName evidence="3 12">Flagellar biosynthetic protein FlhB</fullName>
    </recommendedName>
</protein>
<dbReference type="EMBL" id="FOJY01000015">
    <property type="protein sequence ID" value="SFB25242.1"/>
    <property type="molecule type" value="Genomic_DNA"/>
</dbReference>
<keyword evidence="14" id="KW-1185">Reference proteome</keyword>
<evidence type="ECO:0000256" key="6">
    <source>
        <dbReference type="ARBA" id="ARBA00022692"/>
    </source>
</evidence>
<evidence type="ECO:0000256" key="11">
    <source>
        <dbReference type="ARBA" id="ARBA00023225"/>
    </source>
</evidence>
<comment type="subcellular location">
    <subcellularLocation>
        <location evidence="1">Cell membrane</location>
        <topology evidence="1">Multi-pass membrane protein</topology>
    </subcellularLocation>
</comment>
<keyword evidence="13" id="KW-0966">Cell projection</keyword>
<evidence type="ECO:0000256" key="10">
    <source>
        <dbReference type="ARBA" id="ARBA00023136"/>
    </source>
</evidence>
<dbReference type="GO" id="GO:0044780">
    <property type="term" value="P:bacterial-type flagellum assembly"/>
    <property type="evidence" value="ECO:0007669"/>
    <property type="project" value="InterPro"/>
</dbReference>
<dbReference type="FunFam" id="3.40.1690.10:FF:000001">
    <property type="entry name" value="Flagellar biosynthetic protein FlhB"/>
    <property type="match status" value="1"/>
</dbReference>
<keyword evidence="4 12" id="KW-0813">Transport</keyword>
<evidence type="ECO:0000256" key="5">
    <source>
        <dbReference type="ARBA" id="ARBA00022475"/>
    </source>
</evidence>
<dbReference type="OrthoDB" id="9807950at2"/>
<keyword evidence="7 12" id="KW-1005">Bacterial flagellum biogenesis</keyword>
<comment type="similarity">
    <text evidence="2 12">Belongs to the type III secretion exporter family.</text>
</comment>
<evidence type="ECO:0000313" key="14">
    <source>
        <dbReference type="Proteomes" id="UP000198838"/>
    </source>
</evidence>
<dbReference type="PANTHER" id="PTHR30531">
    <property type="entry name" value="FLAGELLAR BIOSYNTHETIC PROTEIN FLHB"/>
    <property type="match status" value="1"/>
</dbReference>
<evidence type="ECO:0000256" key="12">
    <source>
        <dbReference type="RuleBase" id="RU364091"/>
    </source>
</evidence>
<dbReference type="AlphaFoldDB" id="A0A1I0ZIQ7"/>
<dbReference type="Proteomes" id="UP000198838">
    <property type="component" value="Unassembled WGS sequence"/>
</dbReference>
<keyword evidence="9 12" id="KW-1133">Transmembrane helix</keyword>
<dbReference type="GO" id="GO:0009306">
    <property type="term" value="P:protein secretion"/>
    <property type="evidence" value="ECO:0007669"/>
    <property type="project" value="InterPro"/>
</dbReference>
<comment type="function">
    <text evidence="12">Required for formation of the rod structure in the basal body of the flagellar apparatus. Together with FliI and FliH, may constitute the export apparatus of flagellin.</text>
</comment>
<feature type="transmembrane region" description="Helical" evidence="12">
    <location>
        <begin position="51"/>
        <end position="73"/>
    </location>
</feature>
<feature type="transmembrane region" description="Helical" evidence="12">
    <location>
        <begin position="164"/>
        <end position="182"/>
    </location>
</feature>
<evidence type="ECO:0000256" key="8">
    <source>
        <dbReference type="ARBA" id="ARBA00022927"/>
    </source>
</evidence>
<dbReference type="NCBIfam" id="TIGR00328">
    <property type="entry name" value="flhB"/>
    <property type="match status" value="1"/>
</dbReference>
<dbReference type="STRING" id="1120918.SAMN05216249_11554"/>
<dbReference type="SUPFAM" id="SSF160544">
    <property type="entry name" value="EscU C-terminal domain-like"/>
    <property type="match status" value="1"/>
</dbReference>
<dbReference type="InterPro" id="IPR006135">
    <property type="entry name" value="T3SS_substrate_exporter"/>
</dbReference>
<gene>
    <name evidence="12" type="primary">flhB</name>
    <name evidence="13" type="ORF">SAMN05216249_11554</name>
</gene>
<evidence type="ECO:0000256" key="2">
    <source>
        <dbReference type="ARBA" id="ARBA00010690"/>
    </source>
</evidence>
<organism evidence="13 14">
    <name type="scientific">Acetitomaculum ruminis DSM 5522</name>
    <dbReference type="NCBI Taxonomy" id="1120918"/>
    <lineage>
        <taxon>Bacteria</taxon>
        <taxon>Bacillati</taxon>
        <taxon>Bacillota</taxon>
        <taxon>Clostridia</taxon>
        <taxon>Lachnospirales</taxon>
        <taxon>Lachnospiraceae</taxon>
        <taxon>Acetitomaculum</taxon>
    </lineage>
</organism>
<evidence type="ECO:0000256" key="9">
    <source>
        <dbReference type="ARBA" id="ARBA00022989"/>
    </source>
</evidence>
<proteinExistence type="inferred from homology"/>
<accession>A0A1I0ZIQ7</accession>
<dbReference type="GO" id="GO:0005886">
    <property type="term" value="C:plasma membrane"/>
    <property type="evidence" value="ECO:0007669"/>
    <property type="project" value="UniProtKB-SubCell"/>
</dbReference>
<evidence type="ECO:0000256" key="1">
    <source>
        <dbReference type="ARBA" id="ARBA00004651"/>
    </source>
</evidence>